<keyword evidence="1" id="KW-0732">Signal</keyword>
<reference evidence="2 3" key="1">
    <citation type="submission" date="2017-10" db="EMBL/GenBank/DDBJ databases">
        <title>Draft genome of two endophytic bacteria isolated from 'guarana' Paullinia cupana (Mart.) Ducke.</title>
        <authorList>
            <person name="Siqueira K.A."/>
            <person name="Liotti R.G."/>
            <person name="Mendes T.A."/>
            <person name="Soares M.A."/>
        </authorList>
    </citation>
    <scope>NUCLEOTIDE SEQUENCE [LARGE SCALE GENOMIC DNA]</scope>
    <source>
        <strain evidence="2 3">342</strain>
    </source>
</reference>
<name>A0A2S9I3K3_9GAMM</name>
<organism evidence="2 3">
    <name type="scientific">Pantoea coffeiphila</name>
    <dbReference type="NCBI Taxonomy" id="1465635"/>
    <lineage>
        <taxon>Bacteria</taxon>
        <taxon>Pseudomonadati</taxon>
        <taxon>Pseudomonadota</taxon>
        <taxon>Gammaproteobacteria</taxon>
        <taxon>Enterobacterales</taxon>
        <taxon>Erwiniaceae</taxon>
        <taxon>Pantoea</taxon>
    </lineage>
</organism>
<sequence length="136" mass="14857">MTRFIATMLSAVTFFSSTAFAQKSDLAILKKNLSAWQPIEISQKESQITVVSPDAKIDDEIYTAIISSGVCSPIWTNDVPAGYLSGITQISVTNKFKGFGYSLVNPSVICNQMGKLMKNEANVVLLGNTHLYTKDQ</sequence>
<gene>
    <name evidence="2" type="ORF">CQW29_26825</name>
</gene>
<protein>
    <submittedName>
        <fullName evidence="2">Uncharacterized protein</fullName>
    </submittedName>
</protein>
<accession>A0A2S9I3K3</accession>
<dbReference type="Proteomes" id="UP000239181">
    <property type="component" value="Unassembled WGS sequence"/>
</dbReference>
<dbReference type="EMBL" id="PDET01000036">
    <property type="protein sequence ID" value="PRD12370.1"/>
    <property type="molecule type" value="Genomic_DNA"/>
</dbReference>
<comment type="caution">
    <text evidence="2">The sequence shown here is derived from an EMBL/GenBank/DDBJ whole genome shotgun (WGS) entry which is preliminary data.</text>
</comment>
<proteinExistence type="predicted"/>
<feature type="chain" id="PRO_5015660692" evidence="1">
    <location>
        <begin position="22"/>
        <end position="136"/>
    </location>
</feature>
<evidence type="ECO:0000313" key="2">
    <source>
        <dbReference type="EMBL" id="PRD12370.1"/>
    </source>
</evidence>
<evidence type="ECO:0000313" key="3">
    <source>
        <dbReference type="Proteomes" id="UP000239181"/>
    </source>
</evidence>
<evidence type="ECO:0000256" key="1">
    <source>
        <dbReference type="SAM" id="SignalP"/>
    </source>
</evidence>
<dbReference type="RefSeq" id="WP_105595797.1">
    <property type="nucleotide sequence ID" value="NZ_PDET01000036.1"/>
</dbReference>
<keyword evidence="3" id="KW-1185">Reference proteome</keyword>
<feature type="signal peptide" evidence="1">
    <location>
        <begin position="1"/>
        <end position="21"/>
    </location>
</feature>
<dbReference type="OrthoDB" id="6548885at2"/>
<dbReference type="AlphaFoldDB" id="A0A2S9I3K3"/>